<evidence type="ECO:0000313" key="1">
    <source>
        <dbReference type="EMBL" id="ORY14014.1"/>
    </source>
</evidence>
<protein>
    <submittedName>
        <fullName evidence="1">Uncharacterized protein</fullName>
    </submittedName>
</protein>
<organism evidence="1 2">
    <name type="scientific">Clohesyomyces aquaticus</name>
    <dbReference type="NCBI Taxonomy" id="1231657"/>
    <lineage>
        <taxon>Eukaryota</taxon>
        <taxon>Fungi</taxon>
        <taxon>Dikarya</taxon>
        <taxon>Ascomycota</taxon>
        <taxon>Pezizomycotina</taxon>
        <taxon>Dothideomycetes</taxon>
        <taxon>Pleosporomycetidae</taxon>
        <taxon>Pleosporales</taxon>
        <taxon>Lindgomycetaceae</taxon>
        <taxon>Clohesyomyces</taxon>
    </lineage>
</organism>
<evidence type="ECO:0000313" key="2">
    <source>
        <dbReference type="Proteomes" id="UP000193144"/>
    </source>
</evidence>
<accession>A0A1Y1ZUX6</accession>
<name>A0A1Y1ZUX6_9PLEO</name>
<dbReference type="Proteomes" id="UP000193144">
    <property type="component" value="Unassembled WGS sequence"/>
</dbReference>
<dbReference type="EMBL" id="MCFA01000036">
    <property type="protein sequence ID" value="ORY14014.1"/>
    <property type="molecule type" value="Genomic_DNA"/>
</dbReference>
<reference evidence="1 2" key="1">
    <citation type="submission" date="2016-07" db="EMBL/GenBank/DDBJ databases">
        <title>Pervasive Adenine N6-methylation of Active Genes in Fungi.</title>
        <authorList>
            <consortium name="DOE Joint Genome Institute"/>
            <person name="Mondo S.J."/>
            <person name="Dannebaum R.O."/>
            <person name="Kuo R.C."/>
            <person name="Labutti K."/>
            <person name="Haridas S."/>
            <person name="Kuo A."/>
            <person name="Salamov A."/>
            <person name="Ahrendt S.R."/>
            <person name="Lipzen A."/>
            <person name="Sullivan W."/>
            <person name="Andreopoulos W.B."/>
            <person name="Clum A."/>
            <person name="Lindquist E."/>
            <person name="Daum C."/>
            <person name="Ramamoorthy G.K."/>
            <person name="Gryganskyi A."/>
            <person name="Culley D."/>
            <person name="Magnuson J.K."/>
            <person name="James T.Y."/>
            <person name="O'Malley M.A."/>
            <person name="Stajich J.E."/>
            <person name="Spatafora J.W."/>
            <person name="Visel A."/>
            <person name="Grigoriev I.V."/>
        </authorList>
    </citation>
    <scope>NUCLEOTIDE SEQUENCE [LARGE SCALE GENOMIC DNA]</scope>
    <source>
        <strain evidence="1 2">CBS 115471</strain>
    </source>
</reference>
<comment type="caution">
    <text evidence="1">The sequence shown here is derived from an EMBL/GenBank/DDBJ whole genome shotgun (WGS) entry which is preliminary data.</text>
</comment>
<proteinExistence type="predicted"/>
<gene>
    <name evidence="1" type="ORF">BCR34DRAFT_244317</name>
</gene>
<keyword evidence="2" id="KW-1185">Reference proteome</keyword>
<sequence>MDFQNILYPCSSRITVLGWINFQPGPPELVFTGHQKQKVVPTNPSHNCTSRACLDSQFLTHHHCQTTLNPSYNIHHLKCPTTLDPTPQNPADMHQVTPQRTKKHTRSSRNCLPTMRLRCVGWGSTLNKSPQPKQWRKRERGGVHVQRRRAKRMRMREREWEKRRTMTIHPHSHIKPVVDVVNS</sequence>
<dbReference type="AlphaFoldDB" id="A0A1Y1ZUX6"/>